<dbReference type="STRING" id="41688.A0A2N3NDZ8"/>
<name>A0A2N3NDZ8_9PEZI</name>
<dbReference type="VEuPathDB" id="FungiDB:jhhlp_002336"/>
<dbReference type="OrthoDB" id="2534759at2759"/>
<gene>
    <name evidence="2" type="ORF">jhhlp_002336</name>
</gene>
<evidence type="ECO:0000256" key="1">
    <source>
        <dbReference type="SAM" id="MobiDB-lite"/>
    </source>
</evidence>
<evidence type="ECO:0000313" key="2">
    <source>
        <dbReference type="EMBL" id="PKS10582.1"/>
    </source>
</evidence>
<organism evidence="2 3">
    <name type="scientific">Lomentospora prolificans</name>
    <dbReference type="NCBI Taxonomy" id="41688"/>
    <lineage>
        <taxon>Eukaryota</taxon>
        <taxon>Fungi</taxon>
        <taxon>Dikarya</taxon>
        <taxon>Ascomycota</taxon>
        <taxon>Pezizomycotina</taxon>
        <taxon>Sordariomycetes</taxon>
        <taxon>Hypocreomycetidae</taxon>
        <taxon>Microascales</taxon>
        <taxon>Microascaceae</taxon>
        <taxon>Lomentospora</taxon>
    </lineage>
</organism>
<dbReference type="EMBL" id="NLAX01000008">
    <property type="protein sequence ID" value="PKS10582.1"/>
    <property type="molecule type" value="Genomic_DNA"/>
</dbReference>
<evidence type="ECO:0000313" key="3">
    <source>
        <dbReference type="Proteomes" id="UP000233524"/>
    </source>
</evidence>
<reference evidence="2 3" key="1">
    <citation type="journal article" date="2017" name="G3 (Bethesda)">
        <title>First Draft Genome Sequence of the Pathogenic Fungus Lomentospora prolificans (Formerly Scedosporium prolificans).</title>
        <authorList>
            <person name="Luo R."/>
            <person name="Zimin A."/>
            <person name="Workman R."/>
            <person name="Fan Y."/>
            <person name="Pertea G."/>
            <person name="Grossman N."/>
            <person name="Wear M.P."/>
            <person name="Jia B."/>
            <person name="Miller H."/>
            <person name="Casadevall A."/>
            <person name="Timp W."/>
            <person name="Zhang S.X."/>
            <person name="Salzberg S.L."/>
        </authorList>
    </citation>
    <scope>NUCLEOTIDE SEQUENCE [LARGE SCALE GENOMIC DNA]</scope>
    <source>
        <strain evidence="2 3">JHH-5317</strain>
    </source>
</reference>
<feature type="region of interest" description="Disordered" evidence="1">
    <location>
        <begin position="169"/>
        <end position="220"/>
    </location>
</feature>
<feature type="region of interest" description="Disordered" evidence="1">
    <location>
        <begin position="40"/>
        <end position="99"/>
    </location>
</feature>
<dbReference type="AlphaFoldDB" id="A0A2N3NDZ8"/>
<protein>
    <submittedName>
        <fullName evidence="2">Uncharacterized protein</fullName>
    </submittedName>
</protein>
<feature type="region of interest" description="Disordered" evidence="1">
    <location>
        <begin position="1"/>
        <end position="27"/>
    </location>
</feature>
<feature type="compositionally biased region" description="Low complexity" evidence="1">
    <location>
        <begin position="40"/>
        <end position="85"/>
    </location>
</feature>
<feature type="region of interest" description="Disordered" evidence="1">
    <location>
        <begin position="257"/>
        <end position="281"/>
    </location>
</feature>
<sequence>MATSPADDPPAVRCDSPSPEISPTPAIGACPELSRCLSATSSVSHGSSSDVATRDSLSSDTSRLSSGSYRSRLSDISSVSSRQSSYNLDGKGRRRGFVRPQGTDFAASARSRESVLSLGSIAHIQYYFARTGLLDGKGAQLARKRKQRGTLDLADLESNPVSPTFADTYSPLGGSPDLSSANFGPGQFVESPVDEGPMEPDDYYDDLEEPDPNILPPTVSTYNKIEKPVARPPTIEELKSNLKGALDRAYKSLHEVKEGNNSAPNTGAEGSVIKDSPRPKGSQGWFEVQGMHILDVMTFAIRAAKMYYTAHEKPDRLDTIKAEKEVRADLLTVMEVLKHAATRDFVGGIRNDEITSMEAWLDGVSDMLQQDEAIEEAEQKERASWSWLHGDWMGREVERELAFLRSMDPQADPLPEFIPAQQAADLPTPFLKEMQNGLRLVKLHNAAVWKSQRRFGTIPSFHTDTQKPYRAADNIRYWAKAAELRWEVTLKVDALGIVYNNSPQVWLDFEEAIFKWCRKVREEISAELGSRTL</sequence>
<dbReference type="Proteomes" id="UP000233524">
    <property type="component" value="Unassembled WGS sequence"/>
</dbReference>
<proteinExistence type="predicted"/>
<dbReference type="PANTHER" id="PTHR38702">
    <property type="entry name" value="CALPONIN-HOMOLOGY (CH) DOMAIN-CONTAINING PROTEIN"/>
    <property type="match status" value="1"/>
</dbReference>
<dbReference type="InParanoid" id="A0A2N3NDZ8"/>
<dbReference type="PANTHER" id="PTHR38702:SF1">
    <property type="entry name" value="CALPONIN-HOMOLOGY (CH) DOMAIN-CONTAINING PROTEIN"/>
    <property type="match status" value="1"/>
</dbReference>
<keyword evidence="3" id="KW-1185">Reference proteome</keyword>
<accession>A0A2N3NDZ8</accession>
<comment type="caution">
    <text evidence="2">The sequence shown here is derived from an EMBL/GenBank/DDBJ whole genome shotgun (WGS) entry which is preliminary data.</text>
</comment>
<feature type="compositionally biased region" description="Acidic residues" evidence="1">
    <location>
        <begin position="192"/>
        <end position="211"/>
    </location>
</feature>